<dbReference type="EMBL" id="BMAU01021052">
    <property type="protein sequence ID" value="GFX88497.1"/>
    <property type="molecule type" value="Genomic_DNA"/>
</dbReference>
<protein>
    <submittedName>
        <fullName evidence="1">Uncharacterized protein</fullName>
    </submittedName>
</protein>
<dbReference type="AlphaFoldDB" id="A0A8X6RFD7"/>
<organism evidence="1 2">
    <name type="scientific">Trichonephila clavipes</name>
    <name type="common">Golden silk orbweaver</name>
    <name type="synonym">Nephila clavipes</name>
    <dbReference type="NCBI Taxonomy" id="2585209"/>
    <lineage>
        <taxon>Eukaryota</taxon>
        <taxon>Metazoa</taxon>
        <taxon>Ecdysozoa</taxon>
        <taxon>Arthropoda</taxon>
        <taxon>Chelicerata</taxon>
        <taxon>Arachnida</taxon>
        <taxon>Araneae</taxon>
        <taxon>Araneomorphae</taxon>
        <taxon>Entelegynae</taxon>
        <taxon>Araneoidea</taxon>
        <taxon>Nephilidae</taxon>
        <taxon>Trichonephila</taxon>
    </lineage>
</organism>
<evidence type="ECO:0000313" key="2">
    <source>
        <dbReference type="Proteomes" id="UP000887159"/>
    </source>
</evidence>
<accession>A0A8X6RFD7</accession>
<evidence type="ECO:0000313" key="1">
    <source>
        <dbReference type="EMBL" id="GFX88497.1"/>
    </source>
</evidence>
<dbReference type="Proteomes" id="UP000887159">
    <property type="component" value="Unassembled WGS sequence"/>
</dbReference>
<reference evidence="1" key="1">
    <citation type="submission" date="2020-08" db="EMBL/GenBank/DDBJ databases">
        <title>Multicomponent nature underlies the extraordinary mechanical properties of spider dragline silk.</title>
        <authorList>
            <person name="Kono N."/>
            <person name="Nakamura H."/>
            <person name="Mori M."/>
            <person name="Yoshida Y."/>
            <person name="Ohtoshi R."/>
            <person name="Malay A.D."/>
            <person name="Moran D.A.P."/>
            <person name="Tomita M."/>
            <person name="Numata K."/>
            <person name="Arakawa K."/>
        </authorList>
    </citation>
    <scope>NUCLEOTIDE SEQUENCE</scope>
</reference>
<keyword evidence="2" id="KW-1185">Reference proteome</keyword>
<proteinExistence type="predicted"/>
<gene>
    <name evidence="1" type="ORF">TNCV_2279651</name>
</gene>
<name>A0A8X6RFD7_TRICX</name>
<sequence>MVTRNRSHMPSTLSSAYGSGLAVYFWASGLINSPQSHILKSVMFGLTFIELLSLRCSMQAIGCDDGIREEGFKSNRRATVLHIAGNLNQEATENVSEQAVRRTLHRLVYGSQ</sequence>
<comment type="caution">
    <text evidence="1">The sequence shown here is derived from an EMBL/GenBank/DDBJ whole genome shotgun (WGS) entry which is preliminary data.</text>
</comment>